<evidence type="ECO:0008006" key="16">
    <source>
        <dbReference type="Google" id="ProtNLM"/>
    </source>
</evidence>
<gene>
    <name evidence="14" type="ORF">GSLYS_00000646001</name>
</gene>
<evidence type="ECO:0000256" key="11">
    <source>
        <dbReference type="ARBA" id="ARBA00023136"/>
    </source>
</evidence>
<dbReference type="PROSITE" id="PS50920">
    <property type="entry name" value="SOLCAR"/>
    <property type="match status" value="3"/>
</dbReference>
<evidence type="ECO:0000256" key="4">
    <source>
        <dbReference type="ARBA" id="ARBA00022496"/>
    </source>
</evidence>
<evidence type="ECO:0000256" key="9">
    <source>
        <dbReference type="ARBA" id="ARBA00023065"/>
    </source>
</evidence>
<keyword evidence="3 13" id="KW-0813">Transport</keyword>
<keyword evidence="8" id="KW-0408">Iron</keyword>
<organism evidence="14 15">
    <name type="scientific">Lymnaea stagnalis</name>
    <name type="common">Great pond snail</name>
    <name type="synonym">Helix stagnalis</name>
    <dbReference type="NCBI Taxonomy" id="6523"/>
    <lineage>
        <taxon>Eukaryota</taxon>
        <taxon>Metazoa</taxon>
        <taxon>Spiralia</taxon>
        <taxon>Lophotrochozoa</taxon>
        <taxon>Mollusca</taxon>
        <taxon>Gastropoda</taxon>
        <taxon>Heterobranchia</taxon>
        <taxon>Euthyneura</taxon>
        <taxon>Panpulmonata</taxon>
        <taxon>Hygrophila</taxon>
        <taxon>Lymnaeoidea</taxon>
        <taxon>Lymnaeidae</taxon>
        <taxon>Lymnaea</taxon>
    </lineage>
</organism>
<evidence type="ECO:0000256" key="12">
    <source>
        <dbReference type="PROSITE-ProRule" id="PRU00282"/>
    </source>
</evidence>
<keyword evidence="6" id="KW-0999">Mitochondrion inner membrane</keyword>
<comment type="caution">
    <text evidence="14">The sequence shown here is derived from an EMBL/GenBank/DDBJ whole genome shotgun (WGS) entry which is preliminary data.</text>
</comment>
<evidence type="ECO:0000256" key="10">
    <source>
        <dbReference type="ARBA" id="ARBA00023128"/>
    </source>
</evidence>
<feature type="repeat" description="Solcar" evidence="12">
    <location>
        <begin position="110"/>
        <end position="194"/>
    </location>
</feature>
<comment type="similarity">
    <text evidence="2 13">Belongs to the mitochondrial carrier (TC 2.A.29) family.</text>
</comment>
<evidence type="ECO:0000256" key="5">
    <source>
        <dbReference type="ARBA" id="ARBA00022692"/>
    </source>
</evidence>
<keyword evidence="5 12" id="KW-0812">Transmembrane</keyword>
<accession>A0AAV2H2L5</accession>
<keyword evidence="15" id="KW-1185">Reference proteome</keyword>
<dbReference type="Gene3D" id="1.50.40.10">
    <property type="entry name" value="Mitochondrial carrier domain"/>
    <property type="match status" value="2"/>
</dbReference>
<dbReference type="PANTHER" id="PTHR45758">
    <property type="entry name" value="MITOFERRIN-1-RELATED"/>
    <property type="match status" value="1"/>
</dbReference>
<dbReference type="InterPro" id="IPR018108">
    <property type="entry name" value="MCP_transmembrane"/>
</dbReference>
<feature type="repeat" description="Solcar" evidence="12">
    <location>
        <begin position="201"/>
        <end position="292"/>
    </location>
</feature>
<evidence type="ECO:0000256" key="2">
    <source>
        <dbReference type="ARBA" id="ARBA00006375"/>
    </source>
</evidence>
<dbReference type="Pfam" id="PF00153">
    <property type="entry name" value="Mito_carr"/>
    <property type="match status" value="3"/>
</dbReference>
<feature type="repeat" description="Solcar" evidence="12">
    <location>
        <begin position="15"/>
        <end position="103"/>
    </location>
</feature>
<evidence type="ECO:0000256" key="6">
    <source>
        <dbReference type="ARBA" id="ARBA00022792"/>
    </source>
</evidence>
<dbReference type="GO" id="GO:0048250">
    <property type="term" value="P:iron import into the mitochondrion"/>
    <property type="evidence" value="ECO:0007669"/>
    <property type="project" value="TreeGrafter"/>
</dbReference>
<dbReference type="SUPFAM" id="SSF103506">
    <property type="entry name" value="Mitochondrial carrier"/>
    <property type="match status" value="1"/>
</dbReference>
<dbReference type="GO" id="GO:0015093">
    <property type="term" value="F:ferrous iron transmembrane transporter activity"/>
    <property type="evidence" value="ECO:0007669"/>
    <property type="project" value="TreeGrafter"/>
</dbReference>
<dbReference type="EMBL" id="CAXITT010000005">
    <property type="protein sequence ID" value="CAL1526469.1"/>
    <property type="molecule type" value="Genomic_DNA"/>
</dbReference>
<name>A0AAV2H2L5_LYMST</name>
<evidence type="ECO:0000313" key="15">
    <source>
        <dbReference type="Proteomes" id="UP001497497"/>
    </source>
</evidence>
<keyword evidence="9" id="KW-0406">Ion transport</keyword>
<reference evidence="14 15" key="1">
    <citation type="submission" date="2024-04" db="EMBL/GenBank/DDBJ databases">
        <authorList>
            <consortium name="Genoscope - CEA"/>
            <person name="William W."/>
        </authorList>
    </citation>
    <scope>NUCLEOTIDE SEQUENCE [LARGE SCALE GENOMIC DNA]</scope>
</reference>
<protein>
    <recommendedName>
        <fullName evidence="16">Mitoferrin-1</fullName>
    </recommendedName>
</protein>
<evidence type="ECO:0000256" key="8">
    <source>
        <dbReference type="ARBA" id="ARBA00023004"/>
    </source>
</evidence>
<keyword evidence="4" id="KW-0410">Iron transport</keyword>
<evidence type="ECO:0000256" key="1">
    <source>
        <dbReference type="ARBA" id="ARBA00004448"/>
    </source>
</evidence>
<dbReference type="InterPro" id="IPR023395">
    <property type="entry name" value="MCP_dom_sf"/>
</dbReference>
<dbReference type="GO" id="GO:0005743">
    <property type="term" value="C:mitochondrial inner membrane"/>
    <property type="evidence" value="ECO:0007669"/>
    <property type="project" value="UniProtKB-SubCell"/>
</dbReference>
<proteinExistence type="inferred from homology"/>
<dbReference type="Proteomes" id="UP001497497">
    <property type="component" value="Unassembled WGS sequence"/>
</dbReference>
<comment type="subcellular location">
    <subcellularLocation>
        <location evidence="1">Mitochondrion inner membrane</location>
        <topology evidence="1">Multi-pass membrane protein</topology>
    </subcellularLocation>
</comment>
<keyword evidence="11 12" id="KW-0472">Membrane</keyword>
<evidence type="ECO:0000256" key="3">
    <source>
        <dbReference type="ARBA" id="ARBA00022448"/>
    </source>
</evidence>
<evidence type="ECO:0000256" key="7">
    <source>
        <dbReference type="ARBA" id="ARBA00022989"/>
    </source>
</evidence>
<evidence type="ECO:0000256" key="13">
    <source>
        <dbReference type="RuleBase" id="RU000488"/>
    </source>
</evidence>
<dbReference type="AlphaFoldDB" id="A0AAV2H2L5"/>
<keyword evidence="7" id="KW-1133">Transmembrane helix</keyword>
<dbReference type="PANTHER" id="PTHR45758:SF20">
    <property type="entry name" value="MITOFERRIN-2"/>
    <property type="match status" value="1"/>
</dbReference>
<dbReference type="FunFam" id="1.50.40.10:FF:000029">
    <property type="entry name" value="Solute carrier family 25 member 28"/>
    <property type="match status" value="1"/>
</dbReference>
<evidence type="ECO:0000313" key="14">
    <source>
        <dbReference type="EMBL" id="CAL1526469.1"/>
    </source>
</evidence>
<keyword evidence="10" id="KW-0496">Mitochondrion</keyword>
<sequence length="349" mass="39010">MEEDDNPYETLGEVSSMTTHMLAGAAAGIMEHSVMYPVDCVKTRMQCLVPDPKADYRSVVDALNKIVRHEGIKNTVRGFSAMALGAGPAHALYFACYEKVKHILSGGKQGNHYAHFCAGSTATLFHDAIMNPADVVKQRMQMYGSPYHSTWICFRDILRSEGVRAFYRSYTTQLTMNIPFQSIQFITYEVMQDLLNKERNYDPTSHIVAGALAGAVAASVTMPLDVCKTLLNTQEHCARNHLAYINGMASAFRTIYEFCGVAGFFRGLTARVIYQMPSTAISWSVYEFFKYMIHKRKQQSSEDMYIGSSVRIAAATARNSLNLTPIIPMQVSNEQNKIKELNNTPSISR</sequence>